<evidence type="ECO:0000313" key="13">
    <source>
        <dbReference type="RefSeq" id="XP_016041092.1"/>
    </source>
</evidence>
<evidence type="ECO:0000256" key="5">
    <source>
        <dbReference type="ARBA" id="ARBA00022729"/>
    </source>
</evidence>
<dbReference type="InterPro" id="IPR006080">
    <property type="entry name" value="Beta/alpha-defensin_C"/>
</dbReference>
<dbReference type="SUPFAM" id="SSF57392">
    <property type="entry name" value="Defensin-like"/>
    <property type="match status" value="1"/>
</dbReference>
<evidence type="ECO:0000256" key="9">
    <source>
        <dbReference type="SAM" id="MobiDB-lite"/>
    </source>
</evidence>
<keyword evidence="7" id="KW-0044">Antibiotic</keyword>
<dbReference type="GO" id="GO:0061844">
    <property type="term" value="P:antimicrobial humoral immune response mediated by antimicrobial peptide"/>
    <property type="evidence" value="ECO:0007669"/>
    <property type="project" value="TreeGrafter"/>
</dbReference>
<dbReference type="PIRSF" id="PIRSF001875">
    <property type="entry name" value="Alpha-defensin"/>
    <property type="match status" value="1"/>
</dbReference>
<proteinExistence type="inferred from homology"/>
<evidence type="ECO:0000256" key="1">
    <source>
        <dbReference type="ARBA" id="ARBA00004613"/>
    </source>
</evidence>
<feature type="chain" id="PRO_5010291932" evidence="10">
    <location>
        <begin position="20"/>
        <end position="115"/>
    </location>
</feature>
<dbReference type="GO" id="GO:0005615">
    <property type="term" value="C:extracellular space"/>
    <property type="evidence" value="ECO:0007669"/>
    <property type="project" value="InterPro"/>
</dbReference>
<dbReference type="InParanoid" id="A0A1S3W420"/>
<dbReference type="GeneID" id="107522223"/>
<evidence type="ECO:0000256" key="8">
    <source>
        <dbReference type="ARBA" id="ARBA00023157"/>
    </source>
</evidence>
<evidence type="ECO:0000256" key="4">
    <source>
        <dbReference type="ARBA" id="ARBA00022529"/>
    </source>
</evidence>
<feature type="domain" description="Mammalian defensins" evidence="11">
    <location>
        <begin position="86"/>
        <end position="114"/>
    </location>
</feature>
<dbReference type="Pfam" id="PF00879">
    <property type="entry name" value="Defensin_propep"/>
    <property type="match status" value="1"/>
</dbReference>
<dbReference type="InterPro" id="IPR016327">
    <property type="entry name" value="Alpha-defensin"/>
</dbReference>
<reference evidence="13" key="2">
    <citation type="submission" date="2025-08" db="UniProtKB">
        <authorList>
            <consortium name="RefSeq"/>
        </authorList>
    </citation>
    <scope>IDENTIFICATION</scope>
</reference>
<sequence length="115" mass="12789">MRILALFTVLLFLTLHGQSQPLGESIDQVQTVDHQGTETKDQTPMTDDENTSMDQIDAEGTGMTISFEVDEHLAQDTAGQGKAAACYCRRARCQFLERLSGWCRIGGLPFNFCCR</sequence>
<dbReference type="GO" id="GO:0031012">
    <property type="term" value="C:extracellular matrix"/>
    <property type="evidence" value="ECO:0007669"/>
    <property type="project" value="TreeGrafter"/>
</dbReference>
<keyword evidence="3" id="KW-0964">Secreted</keyword>
<keyword evidence="4" id="KW-0929">Antimicrobial</keyword>
<reference evidence="12" key="1">
    <citation type="submission" date="2025-05" db="UniProtKB">
        <authorList>
            <consortium name="RefSeq"/>
        </authorList>
    </citation>
    <scope>NUCLEOTIDE SEQUENCE [LARGE SCALE GENOMIC DNA]</scope>
</reference>
<evidence type="ECO:0000256" key="6">
    <source>
        <dbReference type="ARBA" id="ARBA00022940"/>
    </source>
</evidence>
<name>A0A1S3W420_ERIEU</name>
<dbReference type="GO" id="GO:0071222">
    <property type="term" value="P:cellular response to lipopolysaccharide"/>
    <property type="evidence" value="ECO:0007669"/>
    <property type="project" value="TreeGrafter"/>
</dbReference>
<keyword evidence="5 10" id="KW-0732">Signal</keyword>
<dbReference type="PANTHER" id="PTHR11876:SF28">
    <property type="entry name" value="ALPHA-DEFENSIN 1"/>
    <property type="match status" value="1"/>
</dbReference>
<keyword evidence="12" id="KW-1185">Reference proteome</keyword>
<evidence type="ECO:0000256" key="7">
    <source>
        <dbReference type="ARBA" id="ARBA00023022"/>
    </source>
</evidence>
<evidence type="ECO:0000256" key="2">
    <source>
        <dbReference type="ARBA" id="ARBA00006519"/>
    </source>
</evidence>
<dbReference type="GO" id="GO:0050829">
    <property type="term" value="P:defense response to Gram-negative bacterium"/>
    <property type="evidence" value="ECO:0007669"/>
    <property type="project" value="TreeGrafter"/>
</dbReference>
<evidence type="ECO:0000256" key="10">
    <source>
        <dbReference type="SAM" id="SignalP"/>
    </source>
</evidence>
<dbReference type="GO" id="GO:0051673">
    <property type="term" value="P:disruption of plasma membrane integrity in another organism"/>
    <property type="evidence" value="ECO:0007669"/>
    <property type="project" value="TreeGrafter"/>
</dbReference>
<dbReference type="Pfam" id="PF00323">
    <property type="entry name" value="Defensin_1"/>
    <property type="match status" value="1"/>
</dbReference>
<comment type="subcellular location">
    <subcellularLocation>
        <location evidence="1">Secreted</location>
    </subcellularLocation>
</comment>
<evidence type="ECO:0000256" key="3">
    <source>
        <dbReference type="ARBA" id="ARBA00022525"/>
    </source>
</evidence>
<feature type="region of interest" description="Disordered" evidence="9">
    <location>
        <begin position="27"/>
        <end position="55"/>
    </location>
</feature>
<dbReference type="InterPro" id="IPR006081">
    <property type="entry name" value="Alpha-defensin_C"/>
</dbReference>
<evidence type="ECO:0000313" key="12">
    <source>
        <dbReference type="Proteomes" id="UP001652624"/>
    </source>
</evidence>
<dbReference type="GO" id="GO:0002227">
    <property type="term" value="P:innate immune response in mucosa"/>
    <property type="evidence" value="ECO:0007669"/>
    <property type="project" value="TreeGrafter"/>
</dbReference>
<dbReference type="InterPro" id="IPR002366">
    <property type="entry name" value="Alpha-defensin_N"/>
</dbReference>
<dbReference type="PANTHER" id="PTHR11876">
    <property type="entry name" value="ALPHA-DEFENSIN 1"/>
    <property type="match status" value="1"/>
</dbReference>
<dbReference type="AlphaFoldDB" id="A0A1S3W420"/>
<gene>
    <name evidence="13" type="primary">LOC107522223</name>
</gene>
<keyword evidence="8" id="KW-1015">Disulfide bond</keyword>
<comment type="similarity">
    <text evidence="2">Belongs to the alpha-defensin family.</text>
</comment>
<feature type="signal peptide" evidence="10">
    <location>
        <begin position="1"/>
        <end position="19"/>
    </location>
</feature>
<dbReference type="GO" id="GO:0050830">
    <property type="term" value="P:defense response to Gram-positive bacterium"/>
    <property type="evidence" value="ECO:0007669"/>
    <property type="project" value="TreeGrafter"/>
</dbReference>
<dbReference type="SMART" id="SM00048">
    <property type="entry name" value="DEFSN"/>
    <property type="match status" value="1"/>
</dbReference>
<dbReference type="SMART" id="SM01418">
    <property type="entry name" value="Defensin_propep"/>
    <property type="match status" value="1"/>
</dbReference>
<dbReference type="PROSITE" id="PS00269">
    <property type="entry name" value="DEFENSIN"/>
    <property type="match status" value="1"/>
</dbReference>
<keyword evidence="6" id="KW-0211">Defensin</keyword>
<evidence type="ECO:0000259" key="11">
    <source>
        <dbReference type="PROSITE" id="PS00269"/>
    </source>
</evidence>
<dbReference type="RefSeq" id="XP_016041092.1">
    <property type="nucleotide sequence ID" value="XM_016185606.2"/>
</dbReference>
<protein>
    <submittedName>
        <fullName evidence="13">Defensin alpha 5-like</fullName>
    </submittedName>
</protein>
<organism evidence="12 13">
    <name type="scientific">Erinaceus europaeus</name>
    <name type="common">Western European hedgehog</name>
    <dbReference type="NCBI Taxonomy" id="9365"/>
    <lineage>
        <taxon>Eukaryota</taxon>
        <taxon>Metazoa</taxon>
        <taxon>Chordata</taxon>
        <taxon>Craniata</taxon>
        <taxon>Vertebrata</taxon>
        <taxon>Euteleostomi</taxon>
        <taxon>Mammalia</taxon>
        <taxon>Eutheria</taxon>
        <taxon>Laurasiatheria</taxon>
        <taxon>Eulipotyphla</taxon>
        <taxon>Erinaceidae</taxon>
        <taxon>Erinaceinae</taxon>
        <taxon>Erinaceus</taxon>
    </lineage>
</organism>
<dbReference type="GO" id="GO:0019731">
    <property type="term" value="P:antibacterial humoral response"/>
    <property type="evidence" value="ECO:0007669"/>
    <property type="project" value="TreeGrafter"/>
</dbReference>
<accession>A0A1S3W420</accession>
<dbReference type="Proteomes" id="UP001652624">
    <property type="component" value="Chromosome 2"/>
</dbReference>